<dbReference type="Pfam" id="PF14232">
    <property type="entry name" value="DUF4334"/>
    <property type="match status" value="1"/>
</dbReference>
<sequence>MVENDNAAPFAGYRTREEAEALFDGLPAVRAEEITTGRWRGYEVDTGHPMGGTLSASGWYGKQFDDVNTVHPLLFASGSKIFPIDPRRVPLGLADRIPLGALRAVRRGLPVFGPALRTRKPTARLRDIEFRGATSAAMVYDHLPIIDHFRRADERTLLGLMDLRGMSQPYFFALRRDDA</sequence>
<comment type="caution">
    <text evidence="3">The sequence shown here is derived from an EMBL/GenBank/DDBJ whole genome shotgun (WGS) entry which is preliminary data.</text>
</comment>
<dbReference type="Gene3D" id="2.40.128.580">
    <property type="entry name" value="GXWXG domain"/>
    <property type="match status" value="1"/>
</dbReference>
<proteinExistence type="predicted"/>
<gene>
    <name evidence="3" type="ORF">GCM10023318_28310</name>
</gene>
<keyword evidence="4" id="KW-1185">Reference proteome</keyword>
<organism evidence="3 4">
    <name type="scientific">Nocardia callitridis</name>
    <dbReference type="NCBI Taxonomy" id="648753"/>
    <lineage>
        <taxon>Bacteria</taxon>
        <taxon>Bacillati</taxon>
        <taxon>Actinomycetota</taxon>
        <taxon>Actinomycetes</taxon>
        <taxon>Mycobacteriales</taxon>
        <taxon>Nocardiaceae</taxon>
        <taxon>Nocardia</taxon>
    </lineage>
</organism>
<dbReference type="Pfam" id="PF14231">
    <property type="entry name" value="GXWXG"/>
    <property type="match status" value="1"/>
</dbReference>
<protein>
    <submittedName>
        <fullName evidence="3">DUF4334 domain-containing protein</fullName>
    </submittedName>
</protein>
<name>A0ABP9K957_9NOCA</name>
<dbReference type="EMBL" id="BAABJM010000002">
    <property type="protein sequence ID" value="GAA5053944.1"/>
    <property type="molecule type" value="Genomic_DNA"/>
</dbReference>
<dbReference type="InterPro" id="IPR025568">
    <property type="entry name" value="DUF4334"/>
</dbReference>
<accession>A0ABP9K957</accession>
<evidence type="ECO:0000259" key="2">
    <source>
        <dbReference type="Pfam" id="PF14232"/>
    </source>
</evidence>
<reference evidence="4" key="1">
    <citation type="journal article" date="2019" name="Int. J. Syst. Evol. Microbiol.">
        <title>The Global Catalogue of Microorganisms (GCM) 10K type strain sequencing project: providing services to taxonomists for standard genome sequencing and annotation.</title>
        <authorList>
            <consortium name="The Broad Institute Genomics Platform"/>
            <consortium name="The Broad Institute Genome Sequencing Center for Infectious Disease"/>
            <person name="Wu L."/>
            <person name="Ma J."/>
        </authorList>
    </citation>
    <scope>NUCLEOTIDE SEQUENCE [LARGE SCALE GENOMIC DNA]</scope>
    <source>
        <strain evidence="4">JCM 18298</strain>
    </source>
</reference>
<dbReference type="InterPro" id="IPR025951">
    <property type="entry name" value="GXWXG_dom"/>
</dbReference>
<dbReference type="RefSeq" id="WP_345495780.1">
    <property type="nucleotide sequence ID" value="NZ_BAABJM010000002.1"/>
</dbReference>
<evidence type="ECO:0000259" key="1">
    <source>
        <dbReference type="Pfam" id="PF14231"/>
    </source>
</evidence>
<evidence type="ECO:0000313" key="4">
    <source>
        <dbReference type="Proteomes" id="UP001500603"/>
    </source>
</evidence>
<dbReference type="Proteomes" id="UP001500603">
    <property type="component" value="Unassembled WGS sequence"/>
</dbReference>
<evidence type="ECO:0000313" key="3">
    <source>
        <dbReference type="EMBL" id="GAA5053944.1"/>
    </source>
</evidence>
<feature type="domain" description="GXWXG" evidence="1">
    <location>
        <begin position="21"/>
        <end position="77"/>
    </location>
</feature>
<feature type="domain" description="DUF4334" evidence="2">
    <location>
        <begin position="122"/>
        <end position="176"/>
    </location>
</feature>